<feature type="domain" description="ABC transporter" evidence="10">
    <location>
        <begin position="335"/>
        <end position="569"/>
    </location>
</feature>
<keyword evidence="4 9" id="KW-0812">Transmembrane</keyword>
<dbReference type="EMBL" id="AP018449">
    <property type="protein sequence ID" value="BBB91570.1"/>
    <property type="molecule type" value="Genomic_DNA"/>
</dbReference>
<keyword evidence="7 9" id="KW-1133">Transmembrane helix</keyword>
<dbReference type="KEGG" id="mana:MAMMFC1_02254"/>
<dbReference type="Proteomes" id="UP000276437">
    <property type="component" value="Chromosome"/>
</dbReference>
<accession>A0A348AKH2</accession>
<evidence type="ECO:0000313" key="12">
    <source>
        <dbReference type="EMBL" id="BBB91570.1"/>
    </source>
</evidence>
<protein>
    <submittedName>
        <fullName evidence="12">Putative multidrug export ATP-binding/permease protein</fullName>
        <ecNumber evidence="12">3.6.3.-</ecNumber>
    </submittedName>
</protein>
<feature type="transmembrane region" description="Helical" evidence="9">
    <location>
        <begin position="14"/>
        <end position="34"/>
    </location>
</feature>
<dbReference type="InterPro" id="IPR027417">
    <property type="entry name" value="P-loop_NTPase"/>
</dbReference>
<dbReference type="InterPro" id="IPR017871">
    <property type="entry name" value="ABC_transporter-like_CS"/>
</dbReference>
<dbReference type="FunFam" id="3.40.50.300:FF:000287">
    <property type="entry name" value="Multidrug ABC transporter ATP-binding protein"/>
    <property type="match status" value="1"/>
</dbReference>
<evidence type="ECO:0000256" key="4">
    <source>
        <dbReference type="ARBA" id="ARBA00022692"/>
    </source>
</evidence>
<evidence type="ECO:0000313" key="13">
    <source>
        <dbReference type="Proteomes" id="UP000276437"/>
    </source>
</evidence>
<evidence type="ECO:0000259" key="11">
    <source>
        <dbReference type="PROSITE" id="PS50929"/>
    </source>
</evidence>
<dbReference type="OrthoDB" id="9762778at2"/>
<dbReference type="GO" id="GO:0005886">
    <property type="term" value="C:plasma membrane"/>
    <property type="evidence" value="ECO:0007669"/>
    <property type="project" value="UniProtKB-SubCell"/>
</dbReference>
<feature type="transmembrane region" description="Helical" evidence="9">
    <location>
        <begin position="134"/>
        <end position="154"/>
    </location>
</feature>
<dbReference type="SMART" id="SM00382">
    <property type="entry name" value="AAA"/>
    <property type="match status" value="1"/>
</dbReference>
<dbReference type="AlphaFoldDB" id="A0A348AKH2"/>
<name>A0A348AKH2_9FIRM</name>
<feature type="transmembrane region" description="Helical" evidence="9">
    <location>
        <begin position="160"/>
        <end position="177"/>
    </location>
</feature>
<feature type="transmembrane region" description="Helical" evidence="9">
    <location>
        <begin position="266"/>
        <end position="283"/>
    </location>
</feature>
<evidence type="ECO:0000256" key="9">
    <source>
        <dbReference type="SAM" id="Phobius"/>
    </source>
</evidence>
<dbReference type="InterPro" id="IPR003439">
    <property type="entry name" value="ABC_transporter-like_ATP-bd"/>
</dbReference>
<dbReference type="Pfam" id="PF00005">
    <property type="entry name" value="ABC_tran"/>
    <property type="match status" value="1"/>
</dbReference>
<keyword evidence="12" id="KW-0378">Hydrolase</keyword>
<evidence type="ECO:0000256" key="8">
    <source>
        <dbReference type="ARBA" id="ARBA00023136"/>
    </source>
</evidence>
<dbReference type="PROSITE" id="PS00211">
    <property type="entry name" value="ABC_TRANSPORTER_1"/>
    <property type="match status" value="1"/>
</dbReference>
<dbReference type="EC" id="3.6.3.-" evidence="12"/>
<dbReference type="PROSITE" id="PS50929">
    <property type="entry name" value="ABC_TM1F"/>
    <property type="match status" value="1"/>
</dbReference>
<organism evidence="12 13">
    <name type="scientific">Methylomusa anaerophila</name>
    <dbReference type="NCBI Taxonomy" id="1930071"/>
    <lineage>
        <taxon>Bacteria</taxon>
        <taxon>Bacillati</taxon>
        <taxon>Bacillota</taxon>
        <taxon>Negativicutes</taxon>
        <taxon>Selenomonadales</taxon>
        <taxon>Sporomusaceae</taxon>
        <taxon>Methylomusa</taxon>
    </lineage>
</organism>
<evidence type="ECO:0000259" key="10">
    <source>
        <dbReference type="PROSITE" id="PS50893"/>
    </source>
</evidence>
<dbReference type="RefSeq" id="WP_126308569.1">
    <property type="nucleotide sequence ID" value="NZ_AP018449.1"/>
</dbReference>
<evidence type="ECO:0000256" key="2">
    <source>
        <dbReference type="ARBA" id="ARBA00022448"/>
    </source>
</evidence>
<dbReference type="PROSITE" id="PS50893">
    <property type="entry name" value="ABC_TRANSPORTER_2"/>
    <property type="match status" value="1"/>
</dbReference>
<dbReference type="GO" id="GO:0016887">
    <property type="term" value="F:ATP hydrolysis activity"/>
    <property type="evidence" value="ECO:0007669"/>
    <property type="project" value="InterPro"/>
</dbReference>
<reference evidence="12 13" key="1">
    <citation type="journal article" date="2018" name="Int. J. Syst. Evol. Microbiol.">
        <title>Methylomusa anaerophila gen. nov., sp. nov., an anaerobic methanol-utilizing bacterium isolated from a microbial fuel cell.</title>
        <authorList>
            <person name="Amano N."/>
            <person name="Yamamuro A."/>
            <person name="Miyahara M."/>
            <person name="Kouzuma A."/>
            <person name="Abe T."/>
            <person name="Watanabe K."/>
        </authorList>
    </citation>
    <scope>NUCLEOTIDE SEQUENCE [LARGE SCALE GENOMIC DNA]</scope>
    <source>
        <strain evidence="12 13">MMFC1</strain>
    </source>
</reference>
<feature type="transmembrane region" description="Helical" evidence="9">
    <location>
        <begin position="238"/>
        <end position="260"/>
    </location>
</feature>
<dbReference type="FunFam" id="1.20.1560.10:FF:000011">
    <property type="entry name" value="Multidrug ABC transporter ATP-binding protein"/>
    <property type="match status" value="1"/>
</dbReference>
<dbReference type="SUPFAM" id="SSF52540">
    <property type="entry name" value="P-loop containing nucleoside triphosphate hydrolases"/>
    <property type="match status" value="1"/>
</dbReference>
<dbReference type="SUPFAM" id="SSF90123">
    <property type="entry name" value="ABC transporter transmembrane region"/>
    <property type="match status" value="1"/>
</dbReference>
<gene>
    <name evidence="12" type="ORF">MAMMFC1_02254</name>
</gene>
<dbReference type="Gene3D" id="1.20.1560.10">
    <property type="entry name" value="ABC transporter type 1, transmembrane domain"/>
    <property type="match status" value="1"/>
</dbReference>
<keyword evidence="2" id="KW-0813">Transport</keyword>
<evidence type="ECO:0000256" key="3">
    <source>
        <dbReference type="ARBA" id="ARBA00022475"/>
    </source>
</evidence>
<dbReference type="GO" id="GO:0005524">
    <property type="term" value="F:ATP binding"/>
    <property type="evidence" value="ECO:0007669"/>
    <property type="project" value="UniProtKB-KW"/>
</dbReference>
<keyword evidence="5" id="KW-0547">Nucleotide-binding</keyword>
<feature type="domain" description="ABC transmembrane type-1" evidence="11">
    <location>
        <begin position="19"/>
        <end position="301"/>
    </location>
</feature>
<dbReference type="Pfam" id="PF00664">
    <property type="entry name" value="ABC_membrane"/>
    <property type="match status" value="1"/>
</dbReference>
<evidence type="ECO:0000256" key="6">
    <source>
        <dbReference type="ARBA" id="ARBA00022840"/>
    </source>
</evidence>
<dbReference type="CDD" id="cd18552">
    <property type="entry name" value="ABC_6TM_MsbA_like"/>
    <property type="match status" value="1"/>
</dbReference>
<dbReference type="InterPro" id="IPR036640">
    <property type="entry name" value="ABC1_TM_sf"/>
</dbReference>
<sequence>MNLYWRLLSYVKPYWPRLVVALVCTLLAAGGNLYVPWIIRDVIDEVLAEKNMAMLNFITVGIVVVFLLRGAFFFSQTYLMSYIGQKVVIDIREVLYRHLQRLSLSYFERSQTGSIMSYITNDVAALQAALVENAIAMVTECTILIGSLAAMFFIHWKLTLLTLITLPLVIQAINIFGRKLRKSSMIMQERAAEITSVLQETIAAVRVIRSFAREDFEIEKFGRENYRNFRAQMKTAQLMATLTPVIEFLGAVGVTVIIWYGGLEVINGNLTSGSLIAFLIYVVNITNPMKRLSNGYGNIQRALAAAQRVFEVLDTEPEIQDEPGAAKLPVIKGRVEFDKVSFAYKTGEPALIDISLLAEPGQMVAIVGPSGAGKTTIANLIPRFYDPAAGRILIDNTDIKRVTSQSLREQIGIVPQETVLFNGTVYENILYGDLAAAREAVVAAAQAANAHNFIMEMPQGYDTPIGERGSQLSGGQRQRIAIARAILKNPRVLILDEATSALDTESEKLVQEALDKLMVGRTSFVIAHRLSTVQRANLILVMDKGRIVERGTHAQLVASGGLYNKLYQVQFADV</sequence>
<dbReference type="PANTHER" id="PTHR43394:SF1">
    <property type="entry name" value="ATP-BINDING CASSETTE SUB-FAMILY B MEMBER 10, MITOCHONDRIAL"/>
    <property type="match status" value="1"/>
</dbReference>
<dbReference type="PANTHER" id="PTHR43394">
    <property type="entry name" value="ATP-DEPENDENT PERMEASE MDL1, MITOCHONDRIAL"/>
    <property type="match status" value="1"/>
</dbReference>
<dbReference type="InterPro" id="IPR039421">
    <property type="entry name" value="Type_1_exporter"/>
</dbReference>
<feature type="transmembrane region" description="Helical" evidence="9">
    <location>
        <begin position="54"/>
        <end position="74"/>
    </location>
</feature>
<keyword evidence="6 12" id="KW-0067">ATP-binding</keyword>
<keyword evidence="13" id="KW-1185">Reference proteome</keyword>
<evidence type="ECO:0000256" key="7">
    <source>
        <dbReference type="ARBA" id="ARBA00022989"/>
    </source>
</evidence>
<keyword evidence="8 9" id="KW-0472">Membrane</keyword>
<keyword evidence="3" id="KW-1003">Cell membrane</keyword>
<dbReference type="GO" id="GO:0015421">
    <property type="term" value="F:ABC-type oligopeptide transporter activity"/>
    <property type="evidence" value="ECO:0007669"/>
    <property type="project" value="TreeGrafter"/>
</dbReference>
<dbReference type="Gene3D" id="3.40.50.300">
    <property type="entry name" value="P-loop containing nucleotide triphosphate hydrolases"/>
    <property type="match status" value="1"/>
</dbReference>
<evidence type="ECO:0000256" key="1">
    <source>
        <dbReference type="ARBA" id="ARBA00004651"/>
    </source>
</evidence>
<evidence type="ECO:0000256" key="5">
    <source>
        <dbReference type="ARBA" id="ARBA00022741"/>
    </source>
</evidence>
<proteinExistence type="predicted"/>
<comment type="subcellular location">
    <subcellularLocation>
        <location evidence="1">Cell membrane</location>
        <topology evidence="1">Multi-pass membrane protein</topology>
    </subcellularLocation>
</comment>
<dbReference type="InterPro" id="IPR003593">
    <property type="entry name" value="AAA+_ATPase"/>
</dbReference>
<dbReference type="InterPro" id="IPR011527">
    <property type="entry name" value="ABC1_TM_dom"/>
</dbReference>